<dbReference type="Proteomes" id="UP000536604">
    <property type="component" value="Unassembled WGS sequence"/>
</dbReference>
<evidence type="ECO:0000256" key="1">
    <source>
        <dbReference type="SAM" id="Phobius"/>
    </source>
</evidence>
<keyword evidence="3" id="KW-1185">Reference proteome</keyword>
<sequence length="127" mass="13362">MPSPENTDSLAERVKGELGRSAVRGLSGFLLGALALDLLALLLLGSTEYWYMHVVLLLAGPPAALVLVAESEPDPDGVLARAAGAWFMVVAFFFVLLGAWGLLGPWMLLPGAASGTAAVLLYRRGVR</sequence>
<dbReference type="RefSeq" id="WP_184289558.1">
    <property type="nucleotide sequence ID" value="NZ_JACHJO010000004.1"/>
</dbReference>
<reference evidence="2 3" key="1">
    <citation type="submission" date="2020-08" db="EMBL/GenBank/DDBJ databases">
        <title>Genomic Encyclopedia of Type Strains, Phase III (KMG-III): the genomes of soil and plant-associated and newly described type strains.</title>
        <authorList>
            <person name="Whitman W."/>
        </authorList>
    </citation>
    <scope>NUCLEOTIDE SEQUENCE [LARGE SCALE GENOMIC DNA]</scope>
    <source>
        <strain evidence="2 3">CECT 8712</strain>
    </source>
</reference>
<proteinExistence type="predicted"/>
<feature type="transmembrane region" description="Helical" evidence="1">
    <location>
        <begin position="78"/>
        <end position="97"/>
    </location>
</feature>
<accession>A0A841ITD9</accession>
<dbReference type="AlphaFoldDB" id="A0A841ITD9"/>
<keyword evidence="1" id="KW-0472">Membrane</keyword>
<protein>
    <recommendedName>
        <fullName evidence="4">DUF2568 domain-containing protein</fullName>
    </recommendedName>
</protein>
<evidence type="ECO:0000313" key="2">
    <source>
        <dbReference type="EMBL" id="MBB6119521.1"/>
    </source>
</evidence>
<name>A0A841ITD9_9ACTN</name>
<feature type="transmembrane region" description="Helical" evidence="1">
    <location>
        <begin position="50"/>
        <end position="69"/>
    </location>
</feature>
<comment type="caution">
    <text evidence="2">The sequence shown here is derived from an EMBL/GenBank/DDBJ whole genome shotgun (WGS) entry which is preliminary data.</text>
</comment>
<dbReference type="EMBL" id="JACHJO010000004">
    <property type="protein sequence ID" value="MBB6119521.1"/>
    <property type="molecule type" value="Genomic_DNA"/>
</dbReference>
<keyword evidence="1" id="KW-0812">Transmembrane</keyword>
<organism evidence="2 3">
    <name type="scientific">Nocardiopsis algeriensis</name>
    <dbReference type="NCBI Taxonomy" id="1478215"/>
    <lineage>
        <taxon>Bacteria</taxon>
        <taxon>Bacillati</taxon>
        <taxon>Actinomycetota</taxon>
        <taxon>Actinomycetes</taxon>
        <taxon>Streptosporangiales</taxon>
        <taxon>Nocardiopsidaceae</taxon>
        <taxon>Nocardiopsis</taxon>
    </lineage>
</organism>
<gene>
    <name evidence="2" type="ORF">FHS13_001470</name>
</gene>
<evidence type="ECO:0008006" key="4">
    <source>
        <dbReference type="Google" id="ProtNLM"/>
    </source>
</evidence>
<feature type="transmembrane region" description="Helical" evidence="1">
    <location>
        <begin position="21"/>
        <end position="44"/>
    </location>
</feature>
<evidence type="ECO:0000313" key="3">
    <source>
        <dbReference type="Proteomes" id="UP000536604"/>
    </source>
</evidence>
<keyword evidence="1" id="KW-1133">Transmembrane helix</keyword>